<evidence type="ECO:0000313" key="1">
    <source>
        <dbReference type="EMBL" id="MBO8428069.1"/>
    </source>
</evidence>
<protein>
    <submittedName>
        <fullName evidence="1">Uncharacterized protein</fullName>
    </submittedName>
</protein>
<name>A0A9D9DN46_9BACL</name>
<comment type="caution">
    <text evidence="1">The sequence shown here is derived from an EMBL/GenBank/DDBJ whole genome shotgun (WGS) entry which is preliminary data.</text>
</comment>
<organism evidence="1 2">
    <name type="scientific">Candidatus Onthovivens merdipullorum</name>
    <dbReference type="NCBI Taxonomy" id="2840889"/>
    <lineage>
        <taxon>Bacteria</taxon>
        <taxon>Bacillati</taxon>
        <taxon>Bacillota</taxon>
        <taxon>Bacilli</taxon>
        <taxon>Bacillales</taxon>
        <taxon>Candidatus Onthovivens</taxon>
    </lineage>
</organism>
<accession>A0A9D9DN46</accession>
<dbReference type="AlphaFoldDB" id="A0A9D9DN46"/>
<gene>
    <name evidence="1" type="ORF">IAC58_05970</name>
</gene>
<reference evidence="1" key="1">
    <citation type="submission" date="2020-10" db="EMBL/GenBank/DDBJ databases">
        <authorList>
            <person name="Gilroy R."/>
        </authorList>
    </citation>
    <scope>NUCLEOTIDE SEQUENCE</scope>
    <source>
        <strain evidence="1">11159</strain>
    </source>
</reference>
<evidence type="ECO:0000313" key="2">
    <source>
        <dbReference type="Proteomes" id="UP000823613"/>
    </source>
</evidence>
<dbReference type="Proteomes" id="UP000823613">
    <property type="component" value="Unassembled WGS sequence"/>
</dbReference>
<dbReference type="EMBL" id="JADIMY010000117">
    <property type="protein sequence ID" value="MBO8428069.1"/>
    <property type="molecule type" value="Genomic_DNA"/>
</dbReference>
<proteinExistence type="predicted"/>
<reference evidence="1" key="2">
    <citation type="journal article" date="2021" name="PeerJ">
        <title>Extensive microbial diversity within the chicken gut microbiome revealed by metagenomics and culture.</title>
        <authorList>
            <person name="Gilroy R."/>
            <person name="Ravi A."/>
            <person name="Getino M."/>
            <person name="Pursley I."/>
            <person name="Horton D.L."/>
            <person name="Alikhan N.F."/>
            <person name="Baker D."/>
            <person name="Gharbi K."/>
            <person name="Hall N."/>
            <person name="Watson M."/>
            <person name="Adriaenssens E.M."/>
            <person name="Foster-Nyarko E."/>
            <person name="Jarju S."/>
            <person name="Secka A."/>
            <person name="Antonio M."/>
            <person name="Oren A."/>
            <person name="Chaudhuri R.R."/>
            <person name="La Ragione R."/>
            <person name="Hildebrand F."/>
            <person name="Pallen M.J."/>
        </authorList>
    </citation>
    <scope>NUCLEOTIDE SEQUENCE</scope>
    <source>
        <strain evidence="1">11159</strain>
    </source>
</reference>
<sequence>MENENLIKSRKEIKPTKTYKFLKWITKIAIKKPEFIFLGEPFKESSLILSNHSGSSGPLRLELYSPIQVRLLGTYEMNGSLKDVYKYLSTTYYYQKKHWNKYLAKAFCLIAAPLVHSFYKGLNLISTYQGIGFVKTIKESYEALTIHKENLVIFPEDSSKGYFTKLTHFYNGFLVLAEYCYKRGLDLDIYVAYLNRRKRKYIFDKPIKYSELIKLSEDKDEIAKILLNRCNELGKM</sequence>